<sequence length="700" mass="73149">MQEHVSDPLAGTLVDNRYAVTSRLARGGMSTVYLAVDQRLDREVALKVLHPHLAADENFLGRLGREAKAAARLSHPHVVGVLDQGNDGNTAYLVMEYIKGHTLRDVLKDRGALPPRLALALIDPVVEGLAAAHDAGFIHRDVKPENVLIADDGRIKIGDFGLARAVTSSTSTGALIGTVAYISPELVLGKPADARSDVYSVGIMLYEMLTGRQPFEGEVPIQVAYQHVNGTVGPPSDLVPGLAGEVDELVQWCTANDPENRPVDASALLQELRHIRTHLTDAELDLQPPAAAAAGSQHQTEVLARSSHPTTLMAGARPAVPAYPPGRQQRGQDHDAQGQAADALTHTAHPAHPGLALPDDDDTDSGWSPPPPRLGKRAQRRADKENGKRLALAAATPVRTLREGNARRRGVLWIVVLIIAALLATGAGWFFGMGPGAAAAVPAVSNKTVAQAQQLLGGVGFRSTTSDVFDDQVPSGLVVGTEPAAGTEIRKFQPVSLLVSKGPQLFPLPKLAGGTLTDAKNALNAAGMALGTVTEQFEDQAAAGTVLSQDPAAGTPSRHGTPVQIAVSKGPQPIPVPVVVGKAKDDAVAAVKAAGLTAAVAPDEVFDRNVPKGAVVSQSPANGTLTRGGTVTLTVSKGPKMVQVPSYIGKQASDARKALEALGFEVRVNNILGGFFGTVRDQSPVNREVPEGSVITITVV</sequence>
<proteinExistence type="predicted"/>
<keyword evidence="2" id="KW-0723">Serine/threonine-protein kinase</keyword>
<feature type="domain" description="PASTA" evidence="12">
    <location>
        <begin position="436"/>
        <end position="501"/>
    </location>
</feature>
<dbReference type="GO" id="GO:0045717">
    <property type="term" value="P:negative regulation of fatty acid biosynthetic process"/>
    <property type="evidence" value="ECO:0007669"/>
    <property type="project" value="UniProtKB-ARBA"/>
</dbReference>
<evidence type="ECO:0000256" key="6">
    <source>
        <dbReference type="ARBA" id="ARBA00022840"/>
    </source>
</evidence>
<dbReference type="SUPFAM" id="SSF56112">
    <property type="entry name" value="Protein kinase-like (PK-like)"/>
    <property type="match status" value="1"/>
</dbReference>
<evidence type="ECO:0000256" key="9">
    <source>
        <dbReference type="SAM" id="MobiDB-lite"/>
    </source>
</evidence>
<dbReference type="Gene3D" id="3.30.10.20">
    <property type="match status" value="4"/>
</dbReference>
<dbReference type="CDD" id="cd14014">
    <property type="entry name" value="STKc_PknB_like"/>
    <property type="match status" value="1"/>
</dbReference>
<protein>
    <recommendedName>
        <fullName evidence="1">non-specific serine/threonine protein kinase</fullName>
        <ecNumber evidence="1">2.7.11.1</ecNumber>
    </recommendedName>
</protein>
<dbReference type="InterPro" id="IPR000719">
    <property type="entry name" value="Prot_kinase_dom"/>
</dbReference>
<organism evidence="13 14">
    <name type="scientific">Pseudarthrobacter phenanthrenivorans</name>
    <name type="common">Arthrobacter phenanthrenivorans</name>
    <dbReference type="NCBI Taxonomy" id="361575"/>
    <lineage>
        <taxon>Bacteria</taxon>
        <taxon>Bacillati</taxon>
        <taxon>Actinomycetota</taxon>
        <taxon>Actinomycetes</taxon>
        <taxon>Micrococcales</taxon>
        <taxon>Micrococcaceae</taxon>
        <taxon>Pseudarthrobacter</taxon>
    </lineage>
</organism>
<evidence type="ECO:0000256" key="1">
    <source>
        <dbReference type="ARBA" id="ARBA00012513"/>
    </source>
</evidence>
<dbReference type="InterPro" id="IPR005543">
    <property type="entry name" value="PASTA_dom"/>
</dbReference>
<dbReference type="InterPro" id="IPR011009">
    <property type="entry name" value="Kinase-like_dom_sf"/>
</dbReference>
<evidence type="ECO:0000313" key="14">
    <source>
        <dbReference type="Proteomes" id="UP000031196"/>
    </source>
</evidence>
<reference evidence="13 14" key="1">
    <citation type="submission" date="2014-12" db="EMBL/GenBank/DDBJ databases">
        <title>Genome sequencing of Arthrobacter phenanthrenivorans SWC37.</title>
        <authorList>
            <person name="Tan P.W."/>
            <person name="Chan K.-G."/>
        </authorList>
    </citation>
    <scope>NUCLEOTIDE SEQUENCE [LARGE SCALE GENOMIC DNA]</scope>
    <source>
        <strain evidence="13 14">SWC37</strain>
    </source>
</reference>
<evidence type="ECO:0000256" key="8">
    <source>
        <dbReference type="ARBA" id="ARBA00048679"/>
    </source>
</evidence>
<evidence type="ECO:0000259" key="11">
    <source>
        <dbReference type="PROSITE" id="PS50011"/>
    </source>
</evidence>
<dbReference type="FunFam" id="1.10.510.10:FF:000021">
    <property type="entry name" value="Serine/threonine protein kinase"/>
    <property type="match status" value="1"/>
</dbReference>
<evidence type="ECO:0000313" key="13">
    <source>
        <dbReference type="EMBL" id="KIC66349.1"/>
    </source>
</evidence>
<keyword evidence="5 13" id="KW-0418">Kinase</keyword>
<dbReference type="PANTHER" id="PTHR43289:SF34">
    <property type="entry name" value="SERINE_THREONINE-PROTEIN KINASE YBDM-RELATED"/>
    <property type="match status" value="1"/>
</dbReference>
<dbReference type="GO" id="GO:0005524">
    <property type="term" value="F:ATP binding"/>
    <property type="evidence" value="ECO:0007669"/>
    <property type="project" value="UniProtKB-KW"/>
</dbReference>
<dbReference type="InterPro" id="IPR008271">
    <property type="entry name" value="Ser/Thr_kinase_AS"/>
</dbReference>
<comment type="catalytic activity">
    <reaction evidence="7">
        <text>L-threonyl-[protein] + ATP = O-phospho-L-threonyl-[protein] + ADP + H(+)</text>
        <dbReference type="Rhea" id="RHEA:46608"/>
        <dbReference type="Rhea" id="RHEA-COMP:11060"/>
        <dbReference type="Rhea" id="RHEA-COMP:11605"/>
        <dbReference type="ChEBI" id="CHEBI:15378"/>
        <dbReference type="ChEBI" id="CHEBI:30013"/>
        <dbReference type="ChEBI" id="CHEBI:30616"/>
        <dbReference type="ChEBI" id="CHEBI:61977"/>
        <dbReference type="ChEBI" id="CHEBI:456216"/>
        <dbReference type="EC" id="2.7.11.1"/>
    </reaction>
</comment>
<dbReference type="EMBL" id="JWTB01000023">
    <property type="protein sequence ID" value="KIC66349.1"/>
    <property type="molecule type" value="Genomic_DNA"/>
</dbReference>
<keyword evidence="4" id="KW-0547">Nucleotide-binding</keyword>
<dbReference type="EC" id="2.7.11.1" evidence="1"/>
<keyword evidence="10" id="KW-0472">Membrane</keyword>
<dbReference type="OrthoDB" id="9762169at2"/>
<feature type="transmembrane region" description="Helical" evidence="10">
    <location>
        <begin position="411"/>
        <end position="432"/>
    </location>
</feature>
<evidence type="ECO:0000256" key="3">
    <source>
        <dbReference type="ARBA" id="ARBA00022679"/>
    </source>
</evidence>
<dbReference type="RefSeq" id="WP_043453099.1">
    <property type="nucleotide sequence ID" value="NZ_JWTB01000023.1"/>
</dbReference>
<dbReference type="NCBIfam" id="NF033483">
    <property type="entry name" value="PknB_PASTA_kin"/>
    <property type="match status" value="1"/>
</dbReference>
<keyword evidence="3" id="KW-0808">Transferase</keyword>
<dbReference type="PROSITE" id="PS00108">
    <property type="entry name" value="PROTEIN_KINASE_ST"/>
    <property type="match status" value="1"/>
</dbReference>
<evidence type="ECO:0000256" key="7">
    <source>
        <dbReference type="ARBA" id="ARBA00047899"/>
    </source>
</evidence>
<dbReference type="Pfam" id="PF00069">
    <property type="entry name" value="Pkinase"/>
    <property type="match status" value="1"/>
</dbReference>
<feature type="domain" description="PASTA" evidence="12">
    <location>
        <begin position="638"/>
        <end position="700"/>
    </location>
</feature>
<gene>
    <name evidence="13" type="ORF">RM50_12515</name>
</gene>
<dbReference type="Pfam" id="PF03793">
    <property type="entry name" value="PASTA"/>
    <property type="match status" value="4"/>
</dbReference>
<feature type="domain" description="PASTA" evidence="12">
    <location>
        <begin position="502"/>
        <end position="569"/>
    </location>
</feature>
<dbReference type="Gene3D" id="1.10.510.10">
    <property type="entry name" value="Transferase(Phosphotransferase) domain 1"/>
    <property type="match status" value="1"/>
</dbReference>
<keyword evidence="6" id="KW-0067">ATP-binding</keyword>
<feature type="region of interest" description="Disordered" evidence="9">
    <location>
        <begin position="311"/>
        <end position="390"/>
    </location>
</feature>
<evidence type="ECO:0000256" key="4">
    <source>
        <dbReference type="ARBA" id="ARBA00022741"/>
    </source>
</evidence>
<comment type="catalytic activity">
    <reaction evidence="8">
        <text>L-seryl-[protein] + ATP = O-phospho-L-seryl-[protein] + ADP + H(+)</text>
        <dbReference type="Rhea" id="RHEA:17989"/>
        <dbReference type="Rhea" id="RHEA-COMP:9863"/>
        <dbReference type="Rhea" id="RHEA-COMP:11604"/>
        <dbReference type="ChEBI" id="CHEBI:15378"/>
        <dbReference type="ChEBI" id="CHEBI:29999"/>
        <dbReference type="ChEBI" id="CHEBI:30616"/>
        <dbReference type="ChEBI" id="CHEBI:83421"/>
        <dbReference type="ChEBI" id="CHEBI:456216"/>
        <dbReference type="EC" id="2.7.11.1"/>
    </reaction>
</comment>
<dbReference type="FunFam" id="3.30.200.20:FF:000035">
    <property type="entry name" value="Serine/threonine protein kinase Stk1"/>
    <property type="match status" value="1"/>
</dbReference>
<dbReference type="Proteomes" id="UP000031196">
    <property type="component" value="Unassembled WGS sequence"/>
</dbReference>
<dbReference type="PANTHER" id="PTHR43289">
    <property type="entry name" value="MITOGEN-ACTIVATED PROTEIN KINASE KINASE KINASE 20-RELATED"/>
    <property type="match status" value="1"/>
</dbReference>
<name>A0A0B4CYY0_PSEPS</name>
<dbReference type="SMART" id="SM00220">
    <property type="entry name" value="S_TKc"/>
    <property type="match status" value="1"/>
</dbReference>
<evidence type="ECO:0000259" key="12">
    <source>
        <dbReference type="PROSITE" id="PS51178"/>
    </source>
</evidence>
<keyword evidence="10" id="KW-0812">Transmembrane</keyword>
<dbReference type="SMART" id="SM00740">
    <property type="entry name" value="PASTA"/>
    <property type="match status" value="4"/>
</dbReference>
<feature type="domain" description="PASTA" evidence="12">
    <location>
        <begin position="570"/>
        <end position="637"/>
    </location>
</feature>
<evidence type="ECO:0000256" key="10">
    <source>
        <dbReference type="SAM" id="Phobius"/>
    </source>
</evidence>
<keyword evidence="10" id="KW-1133">Transmembrane helix</keyword>
<dbReference type="GO" id="GO:0004674">
    <property type="term" value="F:protein serine/threonine kinase activity"/>
    <property type="evidence" value="ECO:0007669"/>
    <property type="project" value="UniProtKB-KW"/>
</dbReference>
<evidence type="ECO:0000256" key="5">
    <source>
        <dbReference type="ARBA" id="ARBA00022777"/>
    </source>
</evidence>
<comment type="caution">
    <text evidence="13">The sequence shown here is derived from an EMBL/GenBank/DDBJ whole genome shotgun (WGS) entry which is preliminary data.</text>
</comment>
<accession>A0A0B4CYY0</accession>
<dbReference type="PROSITE" id="PS51178">
    <property type="entry name" value="PASTA"/>
    <property type="match status" value="4"/>
</dbReference>
<dbReference type="Gene3D" id="3.30.200.20">
    <property type="entry name" value="Phosphorylase Kinase, domain 1"/>
    <property type="match status" value="1"/>
</dbReference>
<dbReference type="AlphaFoldDB" id="A0A0B4CYY0"/>
<dbReference type="PROSITE" id="PS50011">
    <property type="entry name" value="PROTEIN_KINASE_DOM"/>
    <property type="match status" value="1"/>
</dbReference>
<dbReference type="CDD" id="cd06577">
    <property type="entry name" value="PASTA_pknB"/>
    <property type="match status" value="4"/>
</dbReference>
<feature type="domain" description="Protein kinase" evidence="11">
    <location>
        <begin position="18"/>
        <end position="277"/>
    </location>
</feature>
<evidence type="ECO:0000256" key="2">
    <source>
        <dbReference type="ARBA" id="ARBA00022527"/>
    </source>
</evidence>